<gene>
    <name evidence="1" type="primary">P0534H07.7</name>
</gene>
<proteinExistence type="predicted"/>
<reference evidence="2" key="2">
    <citation type="journal article" date="2008" name="Nucleic Acids Res.">
        <title>The rice annotation project database (RAP-DB): 2008 update.</title>
        <authorList>
            <consortium name="The rice annotation project (RAP)"/>
        </authorList>
    </citation>
    <scope>GENOME REANNOTATION</scope>
    <source>
        <strain evidence="2">cv. Nipponbare</strain>
    </source>
</reference>
<dbReference type="Proteomes" id="UP000000763">
    <property type="component" value="Chromosome 7"/>
</dbReference>
<organism evidence="1 2">
    <name type="scientific">Oryza sativa subsp. japonica</name>
    <name type="common">Rice</name>
    <dbReference type="NCBI Taxonomy" id="39947"/>
    <lineage>
        <taxon>Eukaryota</taxon>
        <taxon>Viridiplantae</taxon>
        <taxon>Streptophyta</taxon>
        <taxon>Embryophyta</taxon>
        <taxon>Tracheophyta</taxon>
        <taxon>Spermatophyta</taxon>
        <taxon>Magnoliopsida</taxon>
        <taxon>Liliopsida</taxon>
        <taxon>Poales</taxon>
        <taxon>Poaceae</taxon>
        <taxon>BOP clade</taxon>
        <taxon>Oryzoideae</taxon>
        <taxon>Oryzeae</taxon>
        <taxon>Oryzinae</taxon>
        <taxon>Oryza</taxon>
        <taxon>Oryza sativa</taxon>
    </lineage>
</organism>
<evidence type="ECO:0000313" key="1">
    <source>
        <dbReference type="EMBL" id="BAC83426.1"/>
    </source>
</evidence>
<name>Q6ZF05_ORYSJ</name>
<reference evidence="2" key="1">
    <citation type="journal article" date="2005" name="Nature">
        <title>The map-based sequence of the rice genome.</title>
        <authorList>
            <consortium name="International rice genome sequencing project (IRGSP)"/>
            <person name="Matsumoto T."/>
            <person name="Wu J."/>
            <person name="Kanamori H."/>
            <person name="Katayose Y."/>
            <person name="Fujisawa M."/>
            <person name="Namiki N."/>
            <person name="Mizuno H."/>
            <person name="Yamamoto K."/>
            <person name="Antonio B.A."/>
            <person name="Baba T."/>
            <person name="Sakata K."/>
            <person name="Nagamura Y."/>
            <person name="Aoki H."/>
            <person name="Arikawa K."/>
            <person name="Arita K."/>
            <person name="Bito T."/>
            <person name="Chiden Y."/>
            <person name="Fujitsuka N."/>
            <person name="Fukunaka R."/>
            <person name="Hamada M."/>
            <person name="Harada C."/>
            <person name="Hayashi A."/>
            <person name="Hijishita S."/>
            <person name="Honda M."/>
            <person name="Hosokawa S."/>
            <person name="Ichikawa Y."/>
            <person name="Idonuma A."/>
            <person name="Iijima M."/>
            <person name="Ikeda M."/>
            <person name="Ikeno M."/>
            <person name="Ito K."/>
            <person name="Ito S."/>
            <person name="Ito T."/>
            <person name="Ito Y."/>
            <person name="Ito Y."/>
            <person name="Iwabuchi A."/>
            <person name="Kamiya K."/>
            <person name="Karasawa W."/>
            <person name="Kurita K."/>
            <person name="Katagiri S."/>
            <person name="Kikuta A."/>
            <person name="Kobayashi H."/>
            <person name="Kobayashi N."/>
            <person name="Machita K."/>
            <person name="Maehara T."/>
            <person name="Masukawa M."/>
            <person name="Mizubayashi T."/>
            <person name="Mukai Y."/>
            <person name="Nagasaki H."/>
            <person name="Nagata Y."/>
            <person name="Naito S."/>
            <person name="Nakashima M."/>
            <person name="Nakama Y."/>
            <person name="Nakamichi Y."/>
            <person name="Nakamura M."/>
            <person name="Meguro A."/>
            <person name="Negishi M."/>
            <person name="Ohta I."/>
            <person name="Ohta T."/>
            <person name="Okamoto M."/>
            <person name="Ono N."/>
            <person name="Saji S."/>
            <person name="Sakaguchi M."/>
            <person name="Sakai K."/>
            <person name="Shibata M."/>
            <person name="Shimokawa T."/>
            <person name="Song J."/>
            <person name="Takazaki Y."/>
            <person name="Terasawa K."/>
            <person name="Tsugane M."/>
            <person name="Tsuji K."/>
            <person name="Ueda S."/>
            <person name="Waki K."/>
            <person name="Yamagata H."/>
            <person name="Yamamoto M."/>
            <person name="Yamamoto S."/>
            <person name="Yamane H."/>
            <person name="Yoshiki S."/>
            <person name="Yoshihara R."/>
            <person name="Yukawa K."/>
            <person name="Zhong H."/>
            <person name="Yano M."/>
            <person name="Yuan Q."/>
            <person name="Ouyang S."/>
            <person name="Liu J."/>
            <person name="Jones K.M."/>
            <person name="Gansberger K."/>
            <person name="Moffat K."/>
            <person name="Hill J."/>
            <person name="Bera J."/>
            <person name="Fadrosh D."/>
            <person name="Jin S."/>
            <person name="Johri S."/>
            <person name="Kim M."/>
            <person name="Overton L."/>
            <person name="Reardon M."/>
            <person name="Tsitrin T."/>
            <person name="Vuong H."/>
            <person name="Weaver B."/>
            <person name="Ciecko A."/>
            <person name="Tallon L."/>
            <person name="Jackson J."/>
            <person name="Pai G."/>
            <person name="Aken S.V."/>
            <person name="Utterback T."/>
            <person name="Reidmuller S."/>
            <person name="Feldblyum T."/>
            <person name="Hsiao J."/>
            <person name="Zismann V."/>
            <person name="Iobst S."/>
            <person name="de Vazeille A.R."/>
            <person name="Buell C.R."/>
            <person name="Ying K."/>
            <person name="Li Y."/>
            <person name="Lu T."/>
            <person name="Huang Y."/>
            <person name="Zhao Q."/>
            <person name="Feng Q."/>
            <person name="Zhang L."/>
            <person name="Zhu J."/>
            <person name="Weng Q."/>
            <person name="Mu J."/>
            <person name="Lu Y."/>
            <person name="Fan D."/>
            <person name="Liu Y."/>
            <person name="Guan J."/>
            <person name="Zhang Y."/>
            <person name="Yu S."/>
            <person name="Liu X."/>
            <person name="Zhang Y."/>
            <person name="Hong G."/>
            <person name="Han B."/>
            <person name="Choisne N."/>
            <person name="Demange N."/>
            <person name="Orjeda G."/>
            <person name="Samain S."/>
            <person name="Cattolico L."/>
            <person name="Pelletier E."/>
            <person name="Couloux A."/>
            <person name="Segurens B."/>
            <person name="Wincker P."/>
            <person name="D'Hont A."/>
            <person name="Scarpelli C."/>
            <person name="Weissenbach J."/>
            <person name="Salanoubat M."/>
            <person name="Quetier F."/>
            <person name="Yu Y."/>
            <person name="Kim H.R."/>
            <person name="Rambo T."/>
            <person name="Currie J."/>
            <person name="Collura K."/>
            <person name="Luo M."/>
            <person name="Yang T."/>
            <person name="Ammiraju J.S.S."/>
            <person name="Engler F."/>
            <person name="Soderlund C."/>
            <person name="Wing R.A."/>
            <person name="Palmer L.E."/>
            <person name="de la Bastide M."/>
            <person name="Spiegel L."/>
            <person name="Nascimento L."/>
            <person name="Zutavern T."/>
            <person name="O'Shaughnessy A."/>
            <person name="Dike S."/>
            <person name="Dedhia N."/>
            <person name="Preston R."/>
            <person name="Balija V."/>
            <person name="McCombie W.R."/>
            <person name="Chow T."/>
            <person name="Chen H."/>
            <person name="Chung M."/>
            <person name="Chen C."/>
            <person name="Shaw J."/>
            <person name="Wu H."/>
            <person name="Hsiao K."/>
            <person name="Chao Y."/>
            <person name="Chu M."/>
            <person name="Cheng C."/>
            <person name="Hour A."/>
            <person name="Lee P."/>
            <person name="Lin S."/>
            <person name="Lin Y."/>
            <person name="Liou J."/>
            <person name="Liu S."/>
            <person name="Hsing Y."/>
            <person name="Raghuvanshi S."/>
            <person name="Mohanty A."/>
            <person name="Bharti A.K."/>
            <person name="Gaur A."/>
            <person name="Gupta V."/>
            <person name="Kumar D."/>
            <person name="Ravi V."/>
            <person name="Vij S."/>
            <person name="Kapur A."/>
            <person name="Khurana P."/>
            <person name="Khurana P."/>
            <person name="Khurana J.P."/>
            <person name="Tyagi A.K."/>
            <person name="Gaikwad K."/>
            <person name="Singh A."/>
            <person name="Dalal V."/>
            <person name="Srivastava S."/>
            <person name="Dixit A."/>
            <person name="Pal A.K."/>
            <person name="Ghazi I.A."/>
            <person name="Yadav M."/>
            <person name="Pandit A."/>
            <person name="Bhargava A."/>
            <person name="Sureshbabu K."/>
            <person name="Batra K."/>
            <person name="Sharma T.R."/>
            <person name="Mohapatra T."/>
            <person name="Singh N.K."/>
            <person name="Messing J."/>
            <person name="Nelson A.B."/>
            <person name="Fuks G."/>
            <person name="Kavchok S."/>
            <person name="Keizer G."/>
            <person name="Linton E."/>
            <person name="Llaca V."/>
            <person name="Song R."/>
            <person name="Tanyolac B."/>
            <person name="Young S."/>
            <person name="Ho-Il K."/>
            <person name="Hahn J.H."/>
            <person name="Sangsakoo G."/>
            <person name="Vanavichit A."/>
            <person name="de Mattos Luiz.A.T."/>
            <person name="Zimmer P.D."/>
            <person name="Malone G."/>
            <person name="Dellagostin O."/>
            <person name="de Oliveira A.C."/>
            <person name="Bevan M."/>
            <person name="Bancroft I."/>
            <person name="Minx P."/>
            <person name="Cordum H."/>
            <person name="Wilson R."/>
            <person name="Cheng Z."/>
            <person name="Jin W."/>
            <person name="Jiang J."/>
            <person name="Leong S.A."/>
            <person name="Iwama H."/>
            <person name="Gojobori T."/>
            <person name="Itoh T."/>
            <person name="Niimura Y."/>
            <person name="Fujii Y."/>
            <person name="Habara T."/>
            <person name="Sakai H."/>
            <person name="Sato Y."/>
            <person name="Wilson G."/>
            <person name="Kumar K."/>
            <person name="McCouch S."/>
            <person name="Juretic N."/>
            <person name="Hoen D."/>
            <person name="Wright S."/>
            <person name="Bruskiewich R."/>
            <person name="Bureau T."/>
            <person name="Miyao A."/>
            <person name="Hirochika H."/>
            <person name="Nishikawa T."/>
            <person name="Kadowaki K."/>
            <person name="Sugiura M."/>
            <person name="Burr B."/>
            <person name="Sasaki T."/>
        </authorList>
    </citation>
    <scope>NUCLEOTIDE SEQUENCE [LARGE SCALE GENOMIC DNA]</scope>
    <source>
        <strain evidence="2">cv. Nipponbare</strain>
    </source>
</reference>
<evidence type="ECO:0000313" key="2">
    <source>
        <dbReference type="Proteomes" id="UP000000763"/>
    </source>
</evidence>
<dbReference type="AlphaFoldDB" id="Q6ZF05"/>
<protein>
    <submittedName>
        <fullName evidence="1">Uncharacterized protein</fullName>
    </submittedName>
</protein>
<dbReference type="EMBL" id="AP004307">
    <property type="protein sequence ID" value="BAC83426.1"/>
    <property type="molecule type" value="Genomic_DNA"/>
</dbReference>
<sequence>MHWVHHGSSRNDSPSSHLMHAIASCSSSLFRKGIHYCMFGFLENAVWSHMVHALHCTQFFVGWKNMTGFKVHQENPDSELSSYLMLDMVKCSYIN</sequence>
<accession>Q6ZF05</accession>